<organism evidence="2 3">
    <name type="scientific">Polychaeton citri CBS 116435</name>
    <dbReference type="NCBI Taxonomy" id="1314669"/>
    <lineage>
        <taxon>Eukaryota</taxon>
        <taxon>Fungi</taxon>
        <taxon>Dikarya</taxon>
        <taxon>Ascomycota</taxon>
        <taxon>Pezizomycotina</taxon>
        <taxon>Dothideomycetes</taxon>
        <taxon>Dothideomycetidae</taxon>
        <taxon>Capnodiales</taxon>
        <taxon>Capnodiaceae</taxon>
        <taxon>Polychaeton</taxon>
    </lineage>
</organism>
<dbReference type="AlphaFoldDB" id="A0A9P4UQR7"/>
<gene>
    <name evidence="2" type="ORF">K431DRAFT_63982</name>
</gene>
<evidence type="ECO:0000313" key="3">
    <source>
        <dbReference type="Proteomes" id="UP000799441"/>
    </source>
</evidence>
<feature type="region of interest" description="Disordered" evidence="1">
    <location>
        <begin position="9"/>
        <end position="29"/>
    </location>
</feature>
<feature type="compositionally biased region" description="Basic residues" evidence="1">
    <location>
        <begin position="18"/>
        <end position="29"/>
    </location>
</feature>
<accession>A0A9P4UQR7</accession>
<dbReference type="EMBL" id="MU003787">
    <property type="protein sequence ID" value="KAF2721801.1"/>
    <property type="molecule type" value="Genomic_DNA"/>
</dbReference>
<comment type="caution">
    <text evidence="2">The sequence shown here is derived from an EMBL/GenBank/DDBJ whole genome shotgun (WGS) entry which is preliminary data.</text>
</comment>
<reference evidence="2" key="1">
    <citation type="journal article" date="2020" name="Stud. Mycol.">
        <title>101 Dothideomycetes genomes: a test case for predicting lifestyles and emergence of pathogens.</title>
        <authorList>
            <person name="Haridas S."/>
            <person name="Albert R."/>
            <person name="Binder M."/>
            <person name="Bloem J."/>
            <person name="Labutti K."/>
            <person name="Salamov A."/>
            <person name="Andreopoulos B."/>
            <person name="Baker S."/>
            <person name="Barry K."/>
            <person name="Bills G."/>
            <person name="Bluhm B."/>
            <person name="Cannon C."/>
            <person name="Castanera R."/>
            <person name="Culley D."/>
            <person name="Daum C."/>
            <person name="Ezra D."/>
            <person name="Gonzalez J."/>
            <person name="Henrissat B."/>
            <person name="Kuo A."/>
            <person name="Liang C."/>
            <person name="Lipzen A."/>
            <person name="Lutzoni F."/>
            <person name="Magnuson J."/>
            <person name="Mondo S."/>
            <person name="Nolan M."/>
            <person name="Ohm R."/>
            <person name="Pangilinan J."/>
            <person name="Park H.-J."/>
            <person name="Ramirez L."/>
            <person name="Alfaro M."/>
            <person name="Sun H."/>
            <person name="Tritt A."/>
            <person name="Yoshinaga Y."/>
            <person name="Zwiers L.-H."/>
            <person name="Turgeon B."/>
            <person name="Goodwin S."/>
            <person name="Spatafora J."/>
            <person name="Crous P."/>
            <person name="Grigoriev I."/>
        </authorList>
    </citation>
    <scope>NUCLEOTIDE SEQUENCE</scope>
    <source>
        <strain evidence="2">CBS 116435</strain>
    </source>
</reference>
<keyword evidence="3" id="KW-1185">Reference proteome</keyword>
<dbReference type="Proteomes" id="UP000799441">
    <property type="component" value="Unassembled WGS sequence"/>
</dbReference>
<name>A0A9P4UQR7_9PEZI</name>
<proteinExistence type="predicted"/>
<sequence>MFIIALRRAGRGGGGGHSRGRGRGHGHGHGHGHGPALLISCSFCRFALSSSQYISIHTIWLASRLPPYHACLSSALSDCFPLCSLASLYSRCPFLCT</sequence>
<evidence type="ECO:0000313" key="2">
    <source>
        <dbReference type="EMBL" id="KAF2721801.1"/>
    </source>
</evidence>
<protein>
    <submittedName>
        <fullName evidence="2">Uncharacterized protein</fullName>
    </submittedName>
</protein>
<evidence type="ECO:0000256" key="1">
    <source>
        <dbReference type="SAM" id="MobiDB-lite"/>
    </source>
</evidence>